<dbReference type="InterPro" id="IPR019826">
    <property type="entry name" value="Carboxylesterase_B_AS"/>
</dbReference>
<evidence type="ECO:0000256" key="1">
    <source>
        <dbReference type="ARBA" id="ARBA00005964"/>
    </source>
</evidence>
<evidence type="ECO:0000313" key="6">
    <source>
        <dbReference type="Proteomes" id="UP000799772"/>
    </source>
</evidence>
<comment type="caution">
    <text evidence="5">The sequence shown here is derived from an EMBL/GenBank/DDBJ whole genome shotgun (WGS) entry which is preliminary data.</text>
</comment>
<dbReference type="PANTHER" id="PTHR43918:SF4">
    <property type="entry name" value="CARBOXYLIC ESTER HYDROLASE"/>
    <property type="match status" value="1"/>
</dbReference>
<keyword evidence="6" id="KW-1185">Reference proteome</keyword>
<dbReference type="SUPFAM" id="SSF53474">
    <property type="entry name" value="alpha/beta-Hydrolases"/>
    <property type="match status" value="1"/>
</dbReference>
<protein>
    <recommendedName>
        <fullName evidence="3">Carboxylic ester hydrolase</fullName>
        <ecNumber evidence="3">3.1.1.-</ecNumber>
    </recommendedName>
</protein>
<comment type="similarity">
    <text evidence="1 3">Belongs to the type-B carboxylesterase/lipase family.</text>
</comment>
<dbReference type="Pfam" id="PF00135">
    <property type="entry name" value="COesterase"/>
    <property type="match status" value="1"/>
</dbReference>
<dbReference type="EMBL" id="ML978130">
    <property type="protein sequence ID" value="KAF2095996.1"/>
    <property type="molecule type" value="Genomic_DNA"/>
</dbReference>
<dbReference type="Proteomes" id="UP000799772">
    <property type="component" value="Unassembled WGS sequence"/>
</dbReference>
<reference evidence="5" key="1">
    <citation type="journal article" date="2020" name="Stud. Mycol.">
        <title>101 Dothideomycetes genomes: a test case for predicting lifestyles and emergence of pathogens.</title>
        <authorList>
            <person name="Haridas S."/>
            <person name="Albert R."/>
            <person name="Binder M."/>
            <person name="Bloem J."/>
            <person name="Labutti K."/>
            <person name="Salamov A."/>
            <person name="Andreopoulos B."/>
            <person name="Baker S."/>
            <person name="Barry K."/>
            <person name="Bills G."/>
            <person name="Bluhm B."/>
            <person name="Cannon C."/>
            <person name="Castanera R."/>
            <person name="Culley D."/>
            <person name="Daum C."/>
            <person name="Ezra D."/>
            <person name="Gonzalez J."/>
            <person name="Henrissat B."/>
            <person name="Kuo A."/>
            <person name="Liang C."/>
            <person name="Lipzen A."/>
            <person name="Lutzoni F."/>
            <person name="Magnuson J."/>
            <person name="Mondo S."/>
            <person name="Nolan M."/>
            <person name="Ohm R."/>
            <person name="Pangilinan J."/>
            <person name="Park H.-J."/>
            <person name="Ramirez L."/>
            <person name="Alfaro M."/>
            <person name="Sun H."/>
            <person name="Tritt A."/>
            <person name="Yoshinaga Y."/>
            <person name="Zwiers L.-H."/>
            <person name="Turgeon B."/>
            <person name="Goodwin S."/>
            <person name="Spatafora J."/>
            <person name="Crous P."/>
            <person name="Grigoriev I."/>
        </authorList>
    </citation>
    <scope>NUCLEOTIDE SEQUENCE</scope>
    <source>
        <strain evidence="5">CBS 133067</strain>
    </source>
</reference>
<dbReference type="AlphaFoldDB" id="A0A9P4M2T1"/>
<dbReference type="GO" id="GO:0052689">
    <property type="term" value="F:carboxylic ester hydrolase activity"/>
    <property type="evidence" value="ECO:0007669"/>
    <property type="project" value="TreeGrafter"/>
</dbReference>
<dbReference type="InterPro" id="IPR019819">
    <property type="entry name" value="Carboxylesterase_B_CS"/>
</dbReference>
<evidence type="ECO:0000256" key="3">
    <source>
        <dbReference type="RuleBase" id="RU361235"/>
    </source>
</evidence>
<dbReference type="PANTHER" id="PTHR43918">
    <property type="entry name" value="ACETYLCHOLINESTERASE"/>
    <property type="match status" value="1"/>
</dbReference>
<dbReference type="EC" id="3.1.1.-" evidence="3"/>
<organism evidence="5 6">
    <name type="scientific">Rhizodiscina lignyota</name>
    <dbReference type="NCBI Taxonomy" id="1504668"/>
    <lineage>
        <taxon>Eukaryota</taxon>
        <taxon>Fungi</taxon>
        <taxon>Dikarya</taxon>
        <taxon>Ascomycota</taxon>
        <taxon>Pezizomycotina</taxon>
        <taxon>Dothideomycetes</taxon>
        <taxon>Pleosporomycetidae</taxon>
        <taxon>Aulographales</taxon>
        <taxon>Rhizodiscinaceae</taxon>
        <taxon>Rhizodiscina</taxon>
    </lineage>
</organism>
<sequence>MVAFVHPSITQEKRDIWLFLLQVIFFPTRLKGSGVIVDLGYATYRGVGLAAGANQFLGMRFAAPPLGNLRWRAPQDPKKEEGVQDASAFGPICVGTDQQVNVNQTEDCLYINVFAPSNAGPGSKLPVWFYIQGGGYANNSNANYNGTDVIVKSNHNVVVVNFNYRVGALGFLASEKVKQNGDLNVGLLDERKAMHWVQKYIHLFGGDKEHVVIHGPSAGGGSIAFQLAAYGGRDEKLFVGAIAESPFFPTHRTVPELEFQYIRFLKDIGCDKASDPLACARSTDINTIQKANVLQDHPFPGASGDSLWYFLPCVDGTFSQDFLYSQFEKGQFVRVPTMVAGDTNEGDTFVPNASSAAEVAAFFKDNFPKLNSKELDEINKLYPREARPLHNAYFASASDAYGDSVFTCGGLVISDAVSKYVSPNEIWTYRYNVVDPANAAQGLGVTHTSETPAIFGVGFAGGVGSALATTNAAVVPIVMDYYLSFVQTLNPNKLKSSTAPTWEAYGASGKERLRIEVTGSEMEHIPGIQQKRCAFWDKVSPTMEQ</sequence>
<dbReference type="OrthoDB" id="408631at2759"/>
<dbReference type="Gene3D" id="3.40.50.1820">
    <property type="entry name" value="alpha/beta hydrolase"/>
    <property type="match status" value="1"/>
</dbReference>
<dbReference type="PROSITE" id="PS00941">
    <property type="entry name" value="CARBOXYLESTERASE_B_2"/>
    <property type="match status" value="1"/>
</dbReference>
<evidence type="ECO:0000256" key="2">
    <source>
        <dbReference type="ARBA" id="ARBA00022801"/>
    </source>
</evidence>
<gene>
    <name evidence="5" type="ORF">NA57DRAFT_67625</name>
</gene>
<dbReference type="PROSITE" id="PS00122">
    <property type="entry name" value="CARBOXYLESTERASE_B_1"/>
    <property type="match status" value="1"/>
</dbReference>
<proteinExistence type="inferred from homology"/>
<feature type="domain" description="Carboxylesterase type B" evidence="4">
    <location>
        <begin position="52"/>
        <end position="536"/>
    </location>
</feature>
<dbReference type="InterPro" id="IPR029058">
    <property type="entry name" value="AB_hydrolase_fold"/>
</dbReference>
<dbReference type="InterPro" id="IPR050654">
    <property type="entry name" value="AChE-related_enzymes"/>
</dbReference>
<dbReference type="InterPro" id="IPR002018">
    <property type="entry name" value="CarbesteraseB"/>
</dbReference>
<evidence type="ECO:0000313" key="5">
    <source>
        <dbReference type="EMBL" id="KAF2095996.1"/>
    </source>
</evidence>
<accession>A0A9P4M2T1</accession>
<evidence type="ECO:0000259" key="4">
    <source>
        <dbReference type="Pfam" id="PF00135"/>
    </source>
</evidence>
<name>A0A9P4M2T1_9PEZI</name>
<keyword evidence="2 3" id="KW-0378">Hydrolase</keyword>